<dbReference type="PANTHER" id="PTHR42760">
    <property type="entry name" value="SHORT-CHAIN DEHYDROGENASES/REDUCTASES FAMILY MEMBER"/>
    <property type="match status" value="1"/>
</dbReference>
<proteinExistence type="inferred from homology"/>
<comment type="caution">
    <text evidence="2">The sequence shown here is derived from an EMBL/GenBank/DDBJ whole genome shotgun (WGS) entry which is preliminary data.</text>
</comment>
<organism evidence="2">
    <name type="scientific">bioreactor metagenome</name>
    <dbReference type="NCBI Taxonomy" id="1076179"/>
    <lineage>
        <taxon>unclassified sequences</taxon>
        <taxon>metagenomes</taxon>
        <taxon>ecological metagenomes</taxon>
    </lineage>
</organism>
<dbReference type="InterPro" id="IPR020904">
    <property type="entry name" value="Sc_DH/Rdtase_CS"/>
</dbReference>
<dbReference type="EMBL" id="VSSQ01000114">
    <property type="protein sequence ID" value="MPL78164.1"/>
    <property type="molecule type" value="Genomic_DNA"/>
</dbReference>
<protein>
    <submittedName>
        <fullName evidence="2">Dihydroanticapsin 7-dehydrogenase</fullName>
        <ecNumber evidence="2">1.1.1.385</ecNumber>
    </submittedName>
</protein>
<dbReference type="FunFam" id="3.40.50.720:FF:000084">
    <property type="entry name" value="Short-chain dehydrogenase reductase"/>
    <property type="match status" value="1"/>
</dbReference>
<sequence>MNEILNLGLENKVVIITGAGKGIGYETAKVFKQYNCKLSLISKTLDDLVQLKKELDLNDEMIYIQEGDASDEEVVKDFVNKTMEKFGRIDILINNAGMRFRKKFIDIEYNEWKNVINVNLGSTFLFCKEVGKHMVEQKSGRIINMASIIGTLGLPELVGYGASKGGIISLTKSLALEWAEFNINVNVIAPGFCETSYTENFKQKTELYNFTLERTPLKKWGNSKDISNACIYLSSDLSNYVTGEILNVDGGWSAW</sequence>
<dbReference type="Gene3D" id="3.40.50.720">
    <property type="entry name" value="NAD(P)-binding Rossmann-like Domain"/>
    <property type="match status" value="1"/>
</dbReference>
<evidence type="ECO:0000256" key="1">
    <source>
        <dbReference type="ARBA" id="ARBA00006484"/>
    </source>
</evidence>
<dbReference type="PRINTS" id="PR00081">
    <property type="entry name" value="GDHRDH"/>
</dbReference>
<dbReference type="Pfam" id="PF13561">
    <property type="entry name" value="adh_short_C2"/>
    <property type="match status" value="1"/>
</dbReference>
<dbReference type="InterPro" id="IPR036291">
    <property type="entry name" value="NAD(P)-bd_dom_sf"/>
</dbReference>
<evidence type="ECO:0000313" key="2">
    <source>
        <dbReference type="EMBL" id="MPL78164.1"/>
    </source>
</evidence>
<keyword evidence="2" id="KW-0560">Oxidoreductase</keyword>
<dbReference type="EC" id="1.1.1.385" evidence="2"/>
<reference evidence="2" key="1">
    <citation type="submission" date="2019-08" db="EMBL/GenBank/DDBJ databases">
        <authorList>
            <person name="Kucharzyk K."/>
            <person name="Murdoch R.W."/>
            <person name="Higgins S."/>
            <person name="Loffler F."/>
        </authorList>
    </citation>
    <scope>NUCLEOTIDE SEQUENCE</scope>
</reference>
<dbReference type="PROSITE" id="PS00061">
    <property type="entry name" value="ADH_SHORT"/>
    <property type="match status" value="1"/>
</dbReference>
<dbReference type="GO" id="GO:0016616">
    <property type="term" value="F:oxidoreductase activity, acting on the CH-OH group of donors, NAD or NADP as acceptor"/>
    <property type="evidence" value="ECO:0007669"/>
    <property type="project" value="TreeGrafter"/>
</dbReference>
<name>A0A644UGT8_9ZZZZ</name>
<dbReference type="PRINTS" id="PR00080">
    <property type="entry name" value="SDRFAMILY"/>
</dbReference>
<dbReference type="InterPro" id="IPR002347">
    <property type="entry name" value="SDR_fam"/>
</dbReference>
<accession>A0A644UGT8</accession>
<gene>
    <name evidence="2" type="primary">bacC_4</name>
    <name evidence="2" type="ORF">SDC9_24028</name>
</gene>
<dbReference type="SUPFAM" id="SSF51735">
    <property type="entry name" value="NAD(P)-binding Rossmann-fold domains"/>
    <property type="match status" value="1"/>
</dbReference>
<dbReference type="AlphaFoldDB" id="A0A644UGT8"/>
<comment type="similarity">
    <text evidence="1">Belongs to the short-chain dehydrogenases/reductases (SDR) family.</text>
</comment>